<evidence type="ECO:0000256" key="7">
    <source>
        <dbReference type="ARBA" id="ARBA00022844"/>
    </source>
</evidence>
<evidence type="ECO:0000256" key="3">
    <source>
        <dbReference type="ARBA" id="ARBA00007202"/>
    </source>
</evidence>
<dbReference type="KEGG" id="vg:26796214"/>
<keyword evidence="6 13" id="KW-0167">Capsid protein</keyword>
<evidence type="ECO:0000256" key="6">
    <source>
        <dbReference type="ARBA" id="ARBA00022561"/>
    </source>
</evidence>
<reference evidence="13 14" key="2">
    <citation type="journal article" date="2016" name="Virus Res.">
        <title>Evidence of sympatric speciation of elderberry carlaviruses.</title>
        <authorList>
            <person name="Ho T."/>
            <person name="Quito-Avila D."/>
            <person name="Keller K.E."/>
            <person name="Postman J.D."/>
            <person name="Martin R.R."/>
            <person name="Tzanetakis I.E."/>
        </authorList>
    </citation>
    <scope>NUCLEOTIDE SEQUENCE [LARGE SCALE GENOMIC DNA]</scope>
    <source>
        <strain evidence="13">EBCVD</strain>
    </source>
</reference>
<organism evidence="13 14">
    <name type="scientific">Elderberry carlavirus D</name>
    <dbReference type="NCBI Taxonomy" id="1569055"/>
    <lineage>
        <taxon>Viruses</taxon>
        <taxon>Riboviria</taxon>
        <taxon>Orthornavirae</taxon>
        <taxon>Kitrinoviricota</taxon>
        <taxon>Alsuviricetes</taxon>
        <taxon>Tymovirales</taxon>
        <taxon>Betaflexiviridae</taxon>
        <taxon>Quinvirinae</taxon>
        <taxon>Carlavirus</taxon>
        <taxon>Carlavirus deltasambuci</taxon>
        <taxon>Sambucus virus D</taxon>
    </lineage>
</organism>
<dbReference type="GeneID" id="26796214"/>
<dbReference type="EMBL" id="KJ572563">
    <property type="protein sequence ID" value="AIZ76635.1"/>
    <property type="molecule type" value="Genomic_RNA"/>
</dbReference>
<comment type="function">
    <text evidence="1">Required for genome encapsidation. Forms ribonucleoprotein complexes along with TGB1 helicase and viral RNA.</text>
</comment>
<evidence type="ECO:0000259" key="12">
    <source>
        <dbReference type="Pfam" id="PF08358"/>
    </source>
</evidence>
<feature type="region of interest" description="Disordered" evidence="10">
    <location>
        <begin position="1"/>
        <end position="48"/>
    </location>
</feature>
<dbReference type="InterPro" id="IPR000052">
    <property type="entry name" value="Pltvir_coat"/>
</dbReference>
<evidence type="ECO:0000256" key="10">
    <source>
        <dbReference type="SAM" id="MobiDB-lite"/>
    </source>
</evidence>
<evidence type="ECO:0000256" key="5">
    <source>
        <dbReference type="ARBA" id="ARBA00022497"/>
    </source>
</evidence>
<reference evidence="13 14" key="1">
    <citation type="journal article" date="2014" name="Virology">
        <title>Development of a virus detection and discovery pipeline using next generation sequencing.</title>
        <authorList>
            <person name="Ho T."/>
            <person name="Tzanetakis I.E."/>
        </authorList>
    </citation>
    <scope>NUCLEOTIDE SEQUENCE [LARGE SCALE GENOMIC DNA]</scope>
    <source>
        <strain evidence="13">EBCVD</strain>
    </source>
</reference>
<accession>A0A0A7MB71</accession>
<evidence type="ECO:0000313" key="13">
    <source>
        <dbReference type="EMBL" id="AIZ76635.1"/>
    </source>
</evidence>
<keyword evidence="5" id="KW-1139">Helical capsid protein</keyword>
<evidence type="ECO:0000256" key="4">
    <source>
        <dbReference type="ARBA" id="ARBA00018091"/>
    </source>
</evidence>
<dbReference type="PRINTS" id="PR00232">
    <property type="entry name" value="POTXCARLCOAT"/>
</dbReference>
<dbReference type="GO" id="GO:0019029">
    <property type="term" value="C:helical viral capsid"/>
    <property type="evidence" value="ECO:0007669"/>
    <property type="project" value="UniProtKB-KW"/>
</dbReference>
<evidence type="ECO:0000256" key="9">
    <source>
        <dbReference type="ARBA" id="ARBA00031336"/>
    </source>
</evidence>
<evidence type="ECO:0000259" key="11">
    <source>
        <dbReference type="Pfam" id="PF00286"/>
    </source>
</evidence>
<dbReference type="Pfam" id="PF00286">
    <property type="entry name" value="Flexi_CP"/>
    <property type="match status" value="1"/>
</dbReference>
<feature type="domain" description="Carlavirus coat" evidence="12">
    <location>
        <begin position="56"/>
        <end position="107"/>
    </location>
</feature>
<name>A0A0A7MB71_9VIRU</name>
<protein>
    <recommendedName>
        <fullName evidence="4">Capsid protein</fullName>
    </recommendedName>
    <alternativeName>
        <fullName evidence="9">Coat protein</fullName>
    </alternativeName>
</protein>
<dbReference type="Pfam" id="PF08358">
    <property type="entry name" value="Flexi_CP_N"/>
    <property type="match status" value="1"/>
</dbReference>
<comment type="similarity">
    <text evidence="3">Belongs to the potexviruses coat protein family.</text>
</comment>
<sequence>MANDQNPRVPAANPPVIVPKERQQEEQLPNVPKTKVENPRNSEAFVNPTDTDLDKRLEKLKEFLLKDLGSKHYTNVGVEIGRPKLEMMEMMRPDTSNIFTRPSVDLLLEKGWRPESLSVATGEELTQIAAKLQALGVPPESIAVVMWDISMYCASASSSQSLDPKGVIEFPSGAITRDAVVATIREYSTLRRVCRAYAPVVWNYMCATEQPPANWQAMGFSEATKFAAFDFFDYIKNPASIRPLEGLIRMPTSDEEIAHATHKTIALDRNARNDRFANTSTEVTGGKFGCEFKRKWRESTCK</sequence>
<dbReference type="OrthoDB" id="15901at10239"/>
<evidence type="ECO:0000256" key="2">
    <source>
        <dbReference type="ARBA" id="ARBA00004328"/>
    </source>
</evidence>
<evidence type="ECO:0000256" key="8">
    <source>
        <dbReference type="ARBA" id="ARBA00023274"/>
    </source>
</evidence>
<feature type="domain" description="Potexviruses and carlaviruses coat protein" evidence="11">
    <location>
        <begin position="118"/>
        <end position="255"/>
    </location>
</feature>
<proteinExistence type="inferred from homology"/>
<dbReference type="GO" id="GO:0005198">
    <property type="term" value="F:structural molecule activity"/>
    <property type="evidence" value="ECO:0007669"/>
    <property type="project" value="InterPro"/>
</dbReference>
<evidence type="ECO:0000313" key="14">
    <source>
        <dbReference type="Proteomes" id="UP000201549"/>
    </source>
</evidence>
<keyword evidence="14" id="KW-1185">Reference proteome</keyword>
<keyword evidence="7" id="KW-0946">Virion</keyword>
<dbReference type="Proteomes" id="UP000201549">
    <property type="component" value="Segment"/>
</dbReference>
<comment type="subcellular location">
    <subcellularLocation>
        <location evidence="2">Virion</location>
    </subcellularLocation>
</comment>
<dbReference type="GO" id="GO:1990904">
    <property type="term" value="C:ribonucleoprotein complex"/>
    <property type="evidence" value="ECO:0007669"/>
    <property type="project" value="UniProtKB-KW"/>
</dbReference>
<dbReference type="InterPro" id="IPR013569">
    <property type="entry name" value="Carlavirus_coat_N"/>
</dbReference>
<keyword evidence="8" id="KW-0687">Ribonucleoprotein</keyword>
<evidence type="ECO:0000256" key="1">
    <source>
        <dbReference type="ARBA" id="ARBA00004032"/>
    </source>
</evidence>
<dbReference type="RefSeq" id="YP_009224950.1">
    <property type="nucleotide sequence ID" value="NC_029088.1"/>
</dbReference>